<protein>
    <recommendedName>
        <fullName evidence="10">Hexosyltransferase</fullName>
        <ecNumber evidence="10">2.4.1.-</ecNumber>
    </recommendedName>
</protein>
<keyword evidence="5" id="KW-0812">Transmembrane</keyword>
<dbReference type="Proteomes" id="UP000274131">
    <property type="component" value="Unassembled WGS sequence"/>
</dbReference>
<keyword evidence="3 10" id="KW-0328">Glycosyltransferase</keyword>
<comment type="similarity">
    <text evidence="2 10">Belongs to the glycosyltransferase 31 family.</text>
</comment>
<evidence type="ECO:0000313" key="11">
    <source>
        <dbReference type="EMBL" id="VDD95103.1"/>
    </source>
</evidence>
<dbReference type="GO" id="GO:0006493">
    <property type="term" value="P:protein O-linked glycosylation"/>
    <property type="evidence" value="ECO:0007669"/>
    <property type="project" value="TreeGrafter"/>
</dbReference>
<evidence type="ECO:0000256" key="6">
    <source>
        <dbReference type="ARBA" id="ARBA00022968"/>
    </source>
</evidence>
<dbReference type="PANTHER" id="PTHR11214">
    <property type="entry name" value="BETA-1,3-N-ACETYLGLUCOSAMINYLTRANSFERASE"/>
    <property type="match status" value="1"/>
</dbReference>
<evidence type="ECO:0000313" key="13">
    <source>
        <dbReference type="WBParaSite" id="EVEC_0001050901-mRNA-1"/>
    </source>
</evidence>
<dbReference type="STRING" id="51028.A0A0N4VI58"/>
<dbReference type="PANTHER" id="PTHR11214:SF364">
    <property type="entry name" value="HEXOSYLTRANSFERASE"/>
    <property type="match status" value="1"/>
</dbReference>
<evidence type="ECO:0000256" key="8">
    <source>
        <dbReference type="ARBA" id="ARBA00023034"/>
    </source>
</evidence>
<dbReference type="EC" id="2.4.1.-" evidence="10"/>
<evidence type="ECO:0000256" key="5">
    <source>
        <dbReference type="ARBA" id="ARBA00022692"/>
    </source>
</evidence>
<keyword evidence="12" id="KW-1185">Reference proteome</keyword>
<dbReference type="EMBL" id="UXUI01010339">
    <property type="protein sequence ID" value="VDD95103.1"/>
    <property type="molecule type" value="Genomic_DNA"/>
</dbReference>
<evidence type="ECO:0000256" key="4">
    <source>
        <dbReference type="ARBA" id="ARBA00022679"/>
    </source>
</evidence>
<keyword evidence="8 10" id="KW-0333">Golgi apparatus</keyword>
<evidence type="ECO:0000256" key="3">
    <source>
        <dbReference type="ARBA" id="ARBA00022676"/>
    </source>
</evidence>
<dbReference type="WBParaSite" id="EVEC_0001050901-mRNA-1">
    <property type="protein sequence ID" value="EVEC_0001050901-mRNA-1"/>
    <property type="gene ID" value="EVEC_0001050901"/>
</dbReference>
<evidence type="ECO:0000256" key="7">
    <source>
        <dbReference type="ARBA" id="ARBA00022989"/>
    </source>
</evidence>
<dbReference type="InterPro" id="IPR002659">
    <property type="entry name" value="Glyco_trans_31"/>
</dbReference>
<name>A0A0N4VI58_ENTVE</name>
<dbReference type="GO" id="GO:0000139">
    <property type="term" value="C:Golgi membrane"/>
    <property type="evidence" value="ECO:0007669"/>
    <property type="project" value="UniProtKB-SubCell"/>
</dbReference>
<evidence type="ECO:0000256" key="9">
    <source>
        <dbReference type="ARBA" id="ARBA00023136"/>
    </source>
</evidence>
<keyword evidence="7" id="KW-1133">Transmembrane helix</keyword>
<accession>A0A0N4VI58</accession>
<sequence length="273" mass="32445">MILGLNFSRKMRRFARSCLVACTLFFLMRNTVVKLSKTVEDLRDFESWTAVPPGESSAVQKTFVDPYRFNWTLLERDFCTANKVPTRYLIVMYTAINGFKRREAYRRMYGDLYLQKLGVRLLFILGASRNYSVEKLVRKESLLYHDIIKQDFLDTYYNVPWKVRYISRAEYPNDYYNDYCAGLTIIIPVQLVKKMFEASKNATYIKFGDYFLTGVLATKVGVRFKDFSTKAFNHKFKRNRSAFLHKRIYFQATETIEQAEEMWNELRYKYSSV</sequence>
<comment type="subcellular location">
    <subcellularLocation>
        <location evidence="1 10">Golgi apparatus membrane</location>
        <topology evidence="1 10">Single-pass type II membrane protein</topology>
    </subcellularLocation>
</comment>
<dbReference type="OrthoDB" id="5512589at2759"/>
<reference evidence="11 12" key="2">
    <citation type="submission" date="2018-10" db="EMBL/GenBank/DDBJ databases">
        <authorList>
            <consortium name="Pathogen Informatics"/>
        </authorList>
    </citation>
    <scope>NUCLEOTIDE SEQUENCE [LARGE SCALE GENOMIC DNA]</scope>
</reference>
<proteinExistence type="inferred from homology"/>
<evidence type="ECO:0000256" key="1">
    <source>
        <dbReference type="ARBA" id="ARBA00004323"/>
    </source>
</evidence>
<keyword evidence="6" id="KW-0735">Signal-anchor</keyword>
<reference evidence="13" key="1">
    <citation type="submission" date="2017-02" db="UniProtKB">
        <authorList>
            <consortium name="WormBaseParasite"/>
        </authorList>
    </citation>
    <scope>IDENTIFICATION</scope>
</reference>
<keyword evidence="4" id="KW-0808">Transferase</keyword>
<evidence type="ECO:0000256" key="10">
    <source>
        <dbReference type="RuleBase" id="RU363063"/>
    </source>
</evidence>
<dbReference type="Pfam" id="PF01762">
    <property type="entry name" value="Galactosyl_T"/>
    <property type="match status" value="2"/>
</dbReference>
<evidence type="ECO:0000256" key="2">
    <source>
        <dbReference type="ARBA" id="ARBA00008661"/>
    </source>
</evidence>
<gene>
    <name evidence="11" type="ORF">EVEC_LOCUS9854</name>
</gene>
<evidence type="ECO:0000313" key="12">
    <source>
        <dbReference type="Proteomes" id="UP000274131"/>
    </source>
</evidence>
<dbReference type="GO" id="GO:0016758">
    <property type="term" value="F:hexosyltransferase activity"/>
    <property type="evidence" value="ECO:0007669"/>
    <property type="project" value="InterPro"/>
</dbReference>
<keyword evidence="9" id="KW-0472">Membrane</keyword>
<organism evidence="13">
    <name type="scientific">Enterobius vermicularis</name>
    <name type="common">Human pinworm</name>
    <dbReference type="NCBI Taxonomy" id="51028"/>
    <lineage>
        <taxon>Eukaryota</taxon>
        <taxon>Metazoa</taxon>
        <taxon>Ecdysozoa</taxon>
        <taxon>Nematoda</taxon>
        <taxon>Chromadorea</taxon>
        <taxon>Rhabditida</taxon>
        <taxon>Spirurina</taxon>
        <taxon>Oxyuridomorpha</taxon>
        <taxon>Oxyuroidea</taxon>
        <taxon>Oxyuridae</taxon>
        <taxon>Enterobius</taxon>
    </lineage>
</organism>
<dbReference type="AlphaFoldDB" id="A0A0N4VI58"/>